<name>A0A0A8ZKP2_ARUDO</name>
<reference evidence="2" key="1">
    <citation type="submission" date="2014-09" db="EMBL/GenBank/DDBJ databases">
        <authorList>
            <person name="Magalhaes I.L.F."/>
            <person name="Oliveira U."/>
            <person name="Santos F.R."/>
            <person name="Vidigal T.H.D.A."/>
            <person name="Brescovit A.D."/>
            <person name="Santos A.J."/>
        </authorList>
    </citation>
    <scope>NUCLEOTIDE SEQUENCE</scope>
    <source>
        <tissue evidence="2">Shoot tissue taken approximately 20 cm above the soil surface</tissue>
    </source>
</reference>
<reference evidence="2" key="2">
    <citation type="journal article" date="2015" name="Data Brief">
        <title>Shoot transcriptome of the giant reed, Arundo donax.</title>
        <authorList>
            <person name="Barrero R.A."/>
            <person name="Guerrero F.D."/>
            <person name="Moolhuijzen P."/>
            <person name="Goolsby J.A."/>
            <person name="Tidwell J."/>
            <person name="Bellgard S.E."/>
            <person name="Bellgard M.I."/>
        </authorList>
    </citation>
    <scope>NUCLEOTIDE SEQUENCE</scope>
    <source>
        <tissue evidence="2">Shoot tissue taken approximately 20 cm above the soil surface</tissue>
    </source>
</reference>
<proteinExistence type="predicted"/>
<accession>A0A0A8ZKP2</accession>
<dbReference type="EMBL" id="GBRH01258519">
    <property type="protein sequence ID" value="JAD39376.1"/>
    <property type="molecule type" value="Transcribed_RNA"/>
</dbReference>
<feature type="region of interest" description="Disordered" evidence="1">
    <location>
        <begin position="1"/>
        <end position="30"/>
    </location>
</feature>
<evidence type="ECO:0000313" key="2">
    <source>
        <dbReference type="EMBL" id="JAD39376.1"/>
    </source>
</evidence>
<organism evidence="2">
    <name type="scientific">Arundo donax</name>
    <name type="common">Giant reed</name>
    <name type="synonym">Donax arundinaceus</name>
    <dbReference type="NCBI Taxonomy" id="35708"/>
    <lineage>
        <taxon>Eukaryota</taxon>
        <taxon>Viridiplantae</taxon>
        <taxon>Streptophyta</taxon>
        <taxon>Embryophyta</taxon>
        <taxon>Tracheophyta</taxon>
        <taxon>Spermatophyta</taxon>
        <taxon>Magnoliopsida</taxon>
        <taxon>Liliopsida</taxon>
        <taxon>Poales</taxon>
        <taxon>Poaceae</taxon>
        <taxon>PACMAD clade</taxon>
        <taxon>Arundinoideae</taxon>
        <taxon>Arundineae</taxon>
        <taxon>Arundo</taxon>
    </lineage>
</organism>
<evidence type="ECO:0000256" key="1">
    <source>
        <dbReference type="SAM" id="MobiDB-lite"/>
    </source>
</evidence>
<sequence length="74" mass="8163">MSIHRRLQLDTKLAAPPPAHAGAQATPLPLSTGNQLASSALVVPRQSVLPHPSLFKQIHLSLDLKRKSKNWRRL</sequence>
<protein>
    <submittedName>
        <fullName evidence="2">Uncharacterized protein</fullName>
    </submittedName>
</protein>
<dbReference type="AlphaFoldDB" id="A0A0A8ZKP2"/>